<evidence type="ECO:0000313" key="2">
    <source>
        <dbReference type="Proteomes" id="UP000018948"/>
    </source>
</evidence>
<proteinExistence type="predicted"/>
<sequence>MEGYDWVKLRSESSLRGLRSTDSPTCLVGSSKRSATWKTIQNSNFALM</sequence>
<comment type="caution">
    <text evidence="1">The sequence shown here is derived from an EMBL/GenBank/DDBJ whole genome shotgun (WGS) entry which is preliminary data.</text>
</comment>
<dbReference type="Proteomes" id="UP000018948">
    <property type="component" value="Unassembled WGS sequence"/>
</dbReference>
<organism evidence="1 2">
    <name type="scientific">Phytophthora nicotianae P10297</name>
    <dbReference type="NCBI Taxonomy" id="1317064"/>
    <lineage>
        <taxon>Eukaryota</taxon>
        <taxon>Sar</taxon>
        <taxon>Stramenopiles</taxon>
        <taxon>Oomycota</taxon>
        <taxon>Peronosporomycetes</taxon>
        <taxon>Peronosporales</taxon>
        <taxon>Peronosporaceae</taxon>
        <taxon>Phytophthora</taxon>
    </lineage>
</organism>
<accession>W2YC94</accession>
<name>W2YC94_PHYNI</name>
<gene>
    <name evidence="1" type="ORF">F442_18710</name>
</gene>
<reference evidence="1 2" key="1">
    <citation type="submission" date="2013-11" db="EMBL/GenBank/DDBJ databases">
        <title>The Genome Sequence of Phytophthora parasitica P10297.</title>
        <authorList>
            <consortium name="The Broad Institute Genomics Platform"/>
            <person name="Russ C."/>
            <person name="Tyler B."/>
            <person name="Panabieres F."/>
            <person name="Shan W."/>
            <person name="Tripathy S."/>
            <person name="Grunwald N."/>
            <person name="Machado M."/>
            <person name="Johnson C.S."/>
            <person name="Walker B."/>
            <person name="Young S.K."/>
            <person name="Zeng Q."/>
            <person name="Gargeya S."/>
            <person name="Fitzgerald M."/>
            <person name="Haas B."/>
            <person name="Abouelleil A."/>
            <person name="Allen A.W."/>
            <person name="Alvarado L."/>
            <person name="Arachchi H.M."/>
            <person name="Berlin A.M."/>
            <person name="Chapman S.B."/>
            <person name="Gainer-Dewar J."/>
            <person name="Goldberg J."/>
            <person name="Griggs A."/>
            <person name="Gujja S."/>
            <person name="Hansen M."/>
            <person name="Howarth C."/>
            <person name="Imamovic A."/>
            <person name="Ireland A."/>
            <person name="Larimer J."/>
            <person name="McCowan C."/>
            <person name="Murphy C."/>
            <person name="Pearson M."/>
            <person name="Poon T.W."/>
            <person name="Priest M."/>
            <person name="Roberts A."/>
            <person name="Saif S."/>
            <person name="Shea T."/>
            <person name="Sisk P."/>
            <person name="Sykes S."/>
            <person name="Wortman J."/>
            <person name="Nusbaum C."/>
            <person name="Birren B."/>
        </authorList>
    </citation>
    <scope>NUCLEOTIDE SEQUENCE [LARGE SCALE GENOMIC DNA]</scope>
    <source>
        <strain evidence="1 2">P10297</strain>
    </source>
</reference>
<dbReference type="EMBL" id="ANIY01003956">
    <property type="protein sequence ID" value="ETP32626.1"/>
    <property type="molecule type" value="Genomic_DNA"/>
</dbReference>
<protein>
    <submittedName>
        <fullName evidence="1">Uncharacterized protein</fullName>
    </submittedName>
</protein>
<evidence type="ECO:0000313" key="1">
    <source>
        <dbReference type="EMBL" id="ETP32626.1"/>
    </source>
</evidence>
<dbReference type="AlphaFoldDB" id="W2YC94"/>